<evidence type="ECO:0000313" key="4">
    <source>
        <dbReference type="Proteomes" id="UP000247465"/>
    </source>
</evidence>
<evidence type="ECO:0000259" key="2">
    <source>
        <dbReference type="Pfam" id="PF01408"/>
    </source>
</evidence>
<accession>A0A2Z4AH36</accession>
<reference evidence="3 4" key="1">
    <citation type="submission" date="2018-06" db="EMBL/GenBank/DDBJ databases">
        <title>Draft Genome Sequence of a Novel Marine Bacterium Related to the Verrucomicrobia.</title>
        <authorList>
            <person name="Vosseberg J."/>
            <person name="Martijn J."/>
            <person name="Ettema T.J.G."/>
        </authorList>
    </citation>
    <scope>NUCLEOTIDE SEQUENCE [LARGE SCALE GENOMIC DNA]</scope>
    <source>
        <strain evidence="3">TARA_B100001123</strain>
    </source>
</reference>
<dbReference type="InterPro" id="IPR036291">
    <property type="entry name" value="NAD(P)-bd_dom_sf"/>
</dbReference>
<dbReference type="InterPro" id="IPR000683">
    <property type="entry name" value="Gfo/Idh/MocA-like_OxRdtase_N"/>
</dbReference>
<evidence type="ECO:0000256" key="1">
    <source>
        <dbReference type="ARBA" id="ARBA00023002"/>
    </source>
</evidence>
<dbReference type="Proteomes" id="UP000247465">
    <property type="component" value="Chromosome"/>
</dbReference>
<proteinExistence type="predicted"/>
<dbReference type="PANTHER" id="PTHR43818:SF11">
    <property type="entry name" value="BCDNA.GH03377"/>
    <property type="match status" value="1"/>
</dbReference>
<dbReference type="Pfam" id="PF01408">
    <property type="entry name" value="GFO_IDH_MocA"/>
    <property type="match status" value="1"/>
</dbReference>
<dbReference type="PANTHER" id="PTHR43818">
    <property type="entry name" value="BCDNA.GH03377"/>
    <property type="match status" value="1"/>
</dbReference>
<sequence length="365" mass="41200">MKKYRAAVIGLGWMGMLYDLAPRSKKRFHIDDVNRPTPTLDIHRHTHHRIRPNREGNPTSYCDALHNCPKVELISAADRDPKRLKIFNQRYGIDATYTDAEQMLKELNPEIVAVATNTKHRADLTCLAVECGAKAIMTEKPMAHTLEEVDRMVNTCSEACVPLSCGSISTTHASFEIAKRLLRNGHIGKLLSIETGNVFAQHQNWSYFLDKLPEWVVGIGDEHRRESGSNEFVGQGFAWSNDFAVHFRKGSSGVRITGDTGELVFDFENGWRLWKDVETDNNTQGRAQLPWPKPNFNVPYGAVYCLDDLLRCLAGELDEPKNSGRRVGIAIEVELALKESSTQGGNRIDLPLQNRGLGLHYDWFR</sequence>
<keyword evidence="1 3" id="KW-0560">Oxidoreductase</keyword>
<dbReference type="Gene3D" id="3.40.50.720">
    <property type="entry name" value="NAD(P)-binding Rossmann-like Domain"/>
    <property type="match status" value="1"/>
</dbReference>
<dbReference type="InterPro" id="IPR050463">
    <property type="entry name" value="Gfo/Idh/MocA_oxidrdct_glycsds"/>
</dbReference>
<dbReference type="KEGG" id="mtar:DF168_00694"/>
<dbReference type="EMBL" id="CP029803">
    <property type="protein sequence ID" value="AWT59504.1"/>
    <property type="molecule type" value="Genomic_DNA"/>
</dbReference>
<dbReference type="SUPFAM" id="SSF51735">
    <property type="entry name" value="NAD(P)-binding Rossmann-fold domains"/>
    <property type="match status" value="1"/>
</dbReference>
<dbReference type="AlphaFoldDB" id="A0A2Z4AH36"/>
<protein>
    <submittedName>
        <fullName evidence="3">Myo-inositol 2-dehydrogenase</fullName>
        <ecNumber evidence="3">1.1.1.18</ecNumber>
    </submittedName>
</protein>
<dbReference type="GO" id="GO:0000166">
    <property type="term" value="F:nucleotide binding"/>
    <property type="evidence" value="ECO:0007669"/>
    <property type="project" value="InterPro"/>
</dbReference>
<evidence type="ECO:0000313" key="3">
    <source>
        <dbReference type="EMBL" id="AWT59504.1"/>
    </source>
</evidence>
<gene>
    <name evidence="3" type="primary">iolG_12</name>
    <name evidence="3" type="ORF">DF168_00694</name>
</gene>
<dbReference type="Gene3D" id="3.30.360.10">
    <property type="entry name" value="Dihydrodipicolinate Reductase, domain 2"/>
    <property type="match status" value="1"/>
</dbReference>
<dbReference type="EC" id="1.1.1.18" evidence="3"/>
<feature type="domain" description="Gfo/Idh/MocA-like oxidoreductase N-terminal" evidence="2">
    <location>
        <begin position="65"/>
        <end position="164"/>
    </location>
</feature>
<name>A0A2Z4AH36_9BACT</name>
<organism evidence="3 4">
    <name type="scientific">Candidatus Moanibacter tarae</name>
    <dbReference type="NCBI Taxonomy" id="2200854"/>
    <lineage>
        <taxon>Bacteria</taxon>
        <taxon>Pseudomonadati</taxon>
        <taxon>Verrucomicrobiota</taxon>
        <taxon>Opitutia</taxon>
        <taxon>Puniceicoccales</taxon>
        <taxon>Puniceicoccales incertae sedis</taxon>
        <taxon>Candidatus Moanibacter</taxon>
    </lineage>
</organism>
<dbReference type="GO" id="GO:0050112">
    <property type="term" value="F:inositol 2-dehydrogenase (NAD+) activity"/>
    <property type="evidence" value="ECO:0007669"/>
    <property type="project" value="UniProtKB-EC"/>
</dbReference>